<protein>
    <submittedName>
        <fullName evidence="1">Uncharacterized protein</fullName>
    </submittedName>
</protein>
<dbReference type="Proteomes" id="UP000319576">
    <property type="component" value="Chromosome"/>
</dbReference>
<dbReference type="EMBL" id="CP036273">
    <property type="protein sequence ID" value="QDU19987.1"/>
    <property type="molecule type" value="Genomic_DNA"/>
</dbReference>
<dbReference type="RefSeq" id="WP_202920794.1">
    <property type="nucleotide sequence ID" value="NZ_CP036273.1"/>
</dbReference>
<accession>A0A517XR40</accession>
<name>A0A517XR40_9BACT</name>
<evidence type="ECO:0000313" key="2">
    <source>
        <dbReference type="Proteomes" id="UP000319576"/>
    </source>
</evidence>
<proteinExistence type="predicted"/>
<dbReference type="AlphaFoldDB" id="A0A517XR40"/>
<keyword evidence="2" id="KW-1185">Reference proteome</keyword>
<evidence type="ECO:0000313" key="1">
    <source>
        <dbReference type="EMBL" id="QDU19987.1"/>
    </source>
</evidence>
<organism evidence="1 2">
    <name type="scientific">Urbifossiella limnaea</name>
    <dbReference type="NCBI Taxonomy" id="2528023"/>
    <lineage>
        <taxon>Bacteria</taxon>
        <taxon>Pseudomonadati</taxon>
        <taxon>Planctomycetota</taxon>
        <taxon>Planctomycetia</taxon>
        <taxon>Gemmatales</taxon>
        <taxon>Gemmataceae</taxon>
        <taxon>Urbifossiella</taxon>
    </lineage>
</organism>
<sequence length="121" mass="13376">MAEFTPNPTLLGRLYLLTRAALRQPIISADDAVLPDELAGLRKGNGKLVGIAFSLAHRKGWIRPVPAPAGNRLSKKSARNRRACGSVELWCRTELTADAFNMIGRLLVNRPQPRDLFDDID</sequence>
<gene>
    <name evidence="1" type="ORF">ETAA1_19300</name>
</gene>
<reference evidence="1 2" key="1">
    <citation type="submission" date="2019-02" db="EMBL/GenBank/DDBJ databases">
        <title>Deep-cultivation of Planctomycetes and their phenomic and genomic characterization uncovers novel biology.</title>
        <authorList>
            <person name="Wiegand S."/>
            <person name="Jogler M."/>
            <person name="Boedeker C."/>
            <person name="Pinto D."/>
            <person name="Vollmers J."/>
            <person name="Rivas-Marin E."/>
            <person name="Kohn T."/>
            <person name="Peeters S.H."/>
            <person name="Heuer A."/>
            <person name="Rast P."/>
            <person name="Oberbeckmann S."/>
            <person name="Bunk B."/>
            <person name="Jeske O."/>
            <person name="Meyerdierks A."/>
            <person name="Storesund J.E."/>
            <person name="Kallscheuer N."/>
            <person name="Luecker S."/>
            <person name="Lage O.M."/>
            <person name="Pohl T."/>
            <person name="Merkel B.J."/>
            <person name="Hornburger P."/>
            <person name="Mueller R.-W."/>
            <person name="Bruemmer F."/>
            <person name="Labrenz M."/>
            <person name="Spormann A.M."/>
            <person name="Op den Camp H."/>
            <person name="Overmann J."/>
            <person name="Amann R."/>
            <person name="Jetten M.S.M."/>
            <person name="Mascher T."/>
            <person name="Medema M.H."/>
            <person name="Devos D.P."/>
            <person name="Kaster A.-K."/>
            <person name="Ovreas L."/>
            <person name="Rohde M."/>
            <person name="Galperin M.Y."/>
            <person name="Jogler C."/>
        </authorList>
    </citation>
    <scope>NUCLEOTIDE SEQUENCE [LARGE SCALE GENOMIC DNA]</scope>
    <source>
        <strain evidence="1 2">ETA_A1</strain>
    </source>
</reference>
<dbReference type="KEGG" id="uli:ETAA1_19300"/>